<evidence type="ECO:0000256" key="2">
    <source>
        <dbReference type="ARBA" id="ARBA00023015"/>
    </source>
</evidence>
<name>A0A096BDR5_FLAPL</name>
<dbReference type="AlphaFoldDB" id="A0A096BDR5"/>
<dbReference type="InterPro" id="IPR013249">
    <property type="entry name" value="RNA_pol_sigma70_r4_t2"/>
</dbReference>
<proteinExistence type="inferred from homology"/>
<dbReference type="CDD" id="cd06171">
    <property type="entry name" value="Sigma70_r4"/>
    <property type="match status" value="1"/>
</dbReference>
<dbReference type="Proteomes" id="UP000029585">
    <property type="component" value="Unassembled WGS sequence"/>
</dbReference>
<dbReference type="SUPFAM" id="SSF88659">
    <property type="entry name" value="Sigma3 and sigma4 domains of RNA polymerase sigma factors"/>
    <property type="match status" value="1"/>
</dbReference>
<evidence type="ECO:0000256" key="1">
    <source>
        <dbReference type="ARBA" id="ARBA00010641"/>
    </source>
</evidence>
<dbReference type="RefSeq" id="WP_007493728.1">
    <property type="nucleotide sequence ID" value="NZ_KN174161.1"/>
</dbReference>
<feature type="domain" description="RNA polymerase sigma-70 region 2" evidence="6">
    <location>
        <begin position="9"/>
        <end position="73"/>
    </location>
</feature>
<evidence type="ECO:0000259" key="6">
    <source>
        <dbReference type="Pfam" id="PF04542"/>
    </source>
</evidence>
<reference evidence="8 9" key="1">
    <citation type="submission" date="2011-08" db="EMBL/GenBank/DDBJ databases">
        <title>The Genome Sequence of Clostridium orbiscindens 1_3_50AFAA.</title>
        <authorList>
            <consortium name="The Broad Institute Genome Sequencing Platform"/>
            <person name="Earl A."/>
            <person name="Ward D."/>
            <person name="Feldgarden M."/>
            <person name="Gevers D."/>
            <person name="Daigneault M."/>
            <person name="Strauss J."/>
            <person name="Allen-Vercoe E."/>
            <person name="Young S.K."/>
            <person name="Zeng Q."/>
            <person name="Gargeya S."/>
            <person name="Fitzgerald M."/>
            <person name="Haas B."/>
            <person name="Abouelleil A."/>
            <person name="Alvarado L."/>
            <person name="Arachchi H.M."/>
            <person name="Berlin A."/>
            <person name="Brown A."/>
            <person name="Chapman S.B."/>
            <person name="Chen Z."/>
            <person name="Dunbar C."/>
            <person name="Freedman E."/>
            <person name="Gearin G."/>
            <person name="Gellesch M."/>
            <person name="Goldberg J."/>
            <person name="Griggs A."/>
            <person name="Gujja S."/>
            <person name="Heiman D."/>
            <person name="Howarth C."/>
            <person name="Larson L."/>
            <person name="Lui A."/>
            <person name="MacDonald P.J.P."/>
            <person name="Montmayeur A."/>
            <person name="Murphy C."/>
            <person name="Neiman D."/>
            <person name="Pearson M."/>
            <person name="Priest M."/>
            <person name="Roberts A."/>
            <person name="Saif S."/>
            <person name="Shea T."/>
            <person name="Shenoy N."/>
            <person name="Sisk P."/>
            <person name="Stolte C."/>
            <person name="Sykes S."/>
            <person name="Wortman J."/>
            <person name="Nusbaum C."/>
            <person name="Birren B."/>
        </authorList>
    </citation>
    <scope>NUCLEOTIDE SEQUENCE [LARGE SCALE GENOMIC DNA]</scope>
    <source>
        <strain evidence="8 9">1_3_50AFAA</strain>
    </source>
</reference>
<keyword evidence="9" id="KW-1185">Reference proteome</keyword>
<dbReference type="Gene3D" id="1.10.1740.10">
    <property type="match status" value="1"/>
</dbReference>
<dbReference type="NCBIfam" id="TIGR02937">
    <property type="entry name" value="sigma70-ECF"/>
    <property type="match status" value="1"/>
</dbReference>
<dbReference type="InterPro" id="IPR007627">
    <property type="entry name" value="RNA_pol_sigma70_r2"/>
</dbReference>
<dbReference type="Pfam" id="PF04542">
    <property type="entry name" value="Sigma70_r2"/>
    <property type="match status" value="1"/>
</dbReference>
<keyword evidence="2" id="KW-0805">Transcription regulation</keyword>
<dbReference type="eggNOG" id="COG1595">
    <property type="taxonomic scope" value="Bacteria"/>
</dbReference>
<evidence type="ECO:0000256" key="5">
    <source>
        <dbReference type="ARBA" id="ARBA00023163"/>
    </source>
</evidence>
<dbReference type="EMBL" id="ADLO01000012">
    <property type="protein sequence ID" value="KGF57176.1"/>
    <property type="molecule type" value="Genomic_DNA"/>
</dbReference>
<dbReference type="InterPro" id="IPR039425">
    <property type="entry name" value="RNA_pol_sigma-70-like"/>
</dbReference>
<keyword evidence="4" id="KW-0238">DNA-binding</keyword>
<organism evidence="8 9">
    <name type="scientific">Flavonifractor plautii 1_3_50AFAA</name>
    <dbReference type="NCBI Taxonomy" id="742738"/>
    <lineage>
        <taxon>Bacteria</taxon>
        <taxon>Bacillati</taxon>
        <taxon>Bacillota</taxon>
        <taxon>Clostridia</taxon>
        <taxon>Eubacteriales</taxon>
        <taxon>Oscillospiraceae</taxon>
        <taxon>Flavonifractor</taxon>
    </lineage>
</organism>
<dbReference type="GO" id="GO:0003677">
    <property type="term" value="F:DNA binding"/>
    <property type="evidence" value="ECO:0007669"/>
    <property type="project" value="UniProtKB-KW"/>
</dbReference>
<dbReference type="GO" id="GO:0006352">
    <property type="term" value="P:DNA-templated transcription initiation"/>
    <property type="evidence" value="ECO:0007669"/>
    <property type="project" value="InterPro"/>
</dbReference>
<keyword evidence="3" id="KW-0731">Sigma factor</keyword>
<dbReference type="PANTHER" id="PTHR43133">
    <property type="entry name" value="RNA POLYMERASE ECF-TYPE SIGMA FACTO"/>
    <property type="match status" value="1"/>
</dbReference>
<dbReference type="InterPro" id="IPR013324">
    <property type="entry name" value="RNA_pol_sigma_r3/r4-like"/>
</dbReference>
<dbReference type="GO" id="GO:0016987">
    <property type="term" value="F:sigma factor activity"/>
    <property type="evidence" value="ECO:0007669"/>
    <property type="project" value="UniProtKB-KW"/>
</dbReference>
<evidence type="ECO:0000313" key="8">
    <source>
        <dbReference type="EMBL" id="KGF57176.1"/>
    </source>
</evidence>
<dbReference type="InterPro" id="IPR013325">
    <property type="entry name" value="RNA_pol_sigma_r2"/>
</dbReference>
<dbReference type="InterPro" id="IPR036388">
    <property type="entry name" value="WH-like_DNA-bd_sf"/>
</dbReference>
<evidence type="ECO:0000256" key="3">
    <source>
        <dbReference type="ARBA" id="ARBA00023082"/>
    </source>
</evidence>
<evidence type="ECO:0000259" key="7">
    <source>
        <dbReference type="Pfam" id="PF08281"/>
    </source>
</evidence>
<feature type="domain" description="RNA polymerase sigma factor 70 region 4 type 2" evidence="7">
    <location>
        <begin position="98"/>
        <end position="146"/>
    </location>
</feature>
<dbReference type="Pfam" id="PF08281">
    <property type="entry name" value="Sigma70_r4_2"/>
    <property type="match status" value="1"/>
</dbReference>
<accession>A0A096BDR5</accession>
<dbReference type="PANTHER" id="PTHR43133:SF8">
    <property type="entry name" value="RNA POLYMERASE SIGMA FACTOR HI_1459-RELATED"/>
    <property type="match status" value="1"/>
</dbReference>
<dbReference type="SUPFAM" id="SSF88946">
    <property type="entry name" value="Sigma2 domain of RNA polymerase sigma factors"/>
    <property type="match status" value="1"/>
</dbReference>
<comment type="caution">
    <text evidence="8">The sequence shown here is derived from an EMBL/GenBank/DDBJ whole genome shotgun (WGS) entry which is preliminary data.</text>
</comment>
<protein>
    <submittedName>
        <fullName evidence="8">Uncharacterized protein</fullName>
    </submittedName>
</protein>
<keyword evidence="5" id="KW-0804">Transcription</keyword>
<dbReference type="Gene3D" id="1.10.10.10">
    <property type="entry name" value="Winged helix-like DNA-binding domain superfamily/Winged helix DNA-binding domain"/>
    <property type="match status" value="1"/>
</dbReference>
<evidence type="ECO:0000313" key="9">
    <source>
        <dbReference type="Proteomes" id="UP000029585"/>
    </source>
</evidence>
<dbReference type="HOGENOM" id="CLU_047691_3_1_9"/>
<dbReference type="PATRIC" id="fig|742738.3.peg.406"/>
<sequence length="163" mass="18815">MTEAEFLPLFDQYRPMVYGLALSYTRSPQDAEDVCQEVFLTLLEKPPAPGKERPWLARVAVNRCRDLLTSPWRRRRENDDTALERLTFETPEEAGLFAALGALSPDSRALLHLRYYEGFTVAELARQFRTTAPALSARLYRAKQQLRKKLEELGYEEALSEDF</sequence>
<dbReference type="InterPro" id="IPR014284">
    <property type="entry name" value="RNA_pol_sigma-70_dom"/>
</dbReference>
<comment type="similarity">
    <text evidence="1">Belongs to the sigma-70 factor family. ECF subfamily.</text>
</comment>
<evidence type="ECO:0000256" key="4">
    <source>
        <dbReference type="ARBA" id="ARBA00023125"/>
    </source>
</evidence>
<gene>
    <name evidence="8" type="ORF">HMPREF9460_00387</name>
</gene>
<dbReference type="GeneID" id="63971769"/>